<dbReference type="GeneID" id="104738696"/>
<reference evidence="1" key="1">
    <citation type="journal article" date="2014" name="Nat. Commun.">
        <title>The emerging biofuel crop Camelina sativa retains a highly undifferentiated hexaploid genome structure.</title>
        <authorList>
            <person name="Kagale S."/>
            <person name="Koh C."/>
            <person name="Nixon J."/>
            <person name="Bollina V."/>
            <person name="Clarke W.E."/>
            <person name="Tuteja R."/>
            <person name="Spillane C."/>
            <person name="Robinson S.J."/>
            <person name="Links M.G."/>
            <person name="Clarke C."/>
            <person name="Higgins E.E."/>
            <person name="Huebert T."/>
            <person name="Sharpe A.G."/>
            <person name="Parkin I.A."/>
        </authorList>
    </citation>
    <scope>NUCLEOTIDE SEQUENCE [LARGE SCALE GENOMIC DNA]</scope>
    <source>
        <strain evidence="1">cv. DH55</strain>
    </source>
</reference>
<proteinExistence type="predicted"/>
<organism evidence="1 2">
    <name type="scientific">Camelina sativa</name>
    <name type="common">False flax</name>
    <name type="synonym">Myagrum sativum</name>
    <dbReference type="NCBI Taxonomy" id="90675"/>
    <lineage>
        <taxon>Eukaryota</taxon>
        <taxon>Viridiplantae</taxon>
        <taxon>Streptophyta</taxon>
        <taxon>Embryophyta</taxon>
        <taxon>Tracheophyta</taxon>
        <taxon>Spermatophyta</taxon>
        <taxon>Magnoliopsida</taxon>
        <taxon>eudicotyledons</taxon>
        <taxon>Gunneridae</taxon>
        <taxon>Pentapetalae</taxon>
        <taxon>rosids</taxon>
        <taxon>malvids</taxon>
        <taxon>Brassicales</taxon>
        <taxon>Brassicaceae</taxon>
        <taxon>Camelineae</taxon>
        <taxon>Camelina</taxon>
    </lineage>
</organism>
<gene>
    <name evidence="2" type="primary">LOC104738696</name>
</gene>
<evidence type="ECO:0000313" key="1">
    <source>
        <dbReference type="Proteomes" id="UP000694864"/>
    </source>
</evidence>
<dbReference type="RefSeq" id="XP_019090891.1">
    <property type="nucleotide sequence ID" value="XM_019235346.1"/>
</dbReference>
<evidence type="ECO:0000313" key="2">
    <source>
        <dbReference type="RefSeq" id="XP_019090891.1"/>
    </source>
</evidence>
<protein>
    <submittedName>
        <fullName evidence="2">Uncharacterized protein LOC104738696</fullName>
    </submittedName>
</protein>
<sequence>MVISDAKSFTDSSRLESRGYNILRCDSLESFFLADSGALDDDKCSESAFWICSLCHMDLGGQGFDNYTTHVNSRRHQRELLLDDLPSNQRFTRAEPPRPIFTRTETKKKCAKKCGREEEEV</sequence>
<name>A0ABM1QVV3_CAMSA</name>
<accession>A0ABM1QVV3</accession>
<dbReference type="Proteomes" id="UP000694864">
    <property type="component" value="Chromosome 14"/>
</dbReference>
<keyword evidence="1" id="KW-1185">Reference proteome</keyword>
<reference evidence="2" key="2">
    <citation type="submission" date="2025-08" db="UniProtKB">
        <authorList>
            <consortium name="RefSeq"/>
        </authorList>
    </citation>
    <scope>IDENTIFICATION</scope>
    <source>
        <tissue evidence="2">Leaf</tissue>
    </source>
</reference>